<organism evidence="9 10">
    <name type="scientific">Corynebacterium glaucum</name>
    <dbReference type="NCBI Taxonomy" id="187491"/>
    <lineage>
        <taxon>Bacteria</taxon>
        <taxon>Bacillati</taxon>
        <taxon>Actinomycetota</taxon>
        <taxon>Actinomycetes</taxon>
        <taxon>Mycobacteriales</taxon>
        <taxon>Corynebacteriaceae</taxon>
        <taxon>Corynebacterium</taxon>
    </lineage>
</organism>
<evidence type="ECO:0000256" key="4">
    <source>
        <dbReference type="ARBA" id="ARBA00022692"/>
    </source>
</evidence>
<comment type="similarity">
    <text evidence="7">Belongs to the binding-protein-dependent transport system permease family.</text>
</comment>
<evidence type="ECO:0000259" key="8">
    <source>
        <dbReference type="PROSITE" id="PS50928"/>
    </source>
</evidence>
<feature type="transmembrane region" description="Helical" evidence="7">
    <location>
        <begin position="111"/>
        <end position="131"/>
    </location>
</feature>
<feature type="domain" description="ABC transmembrane type-1" evidence="8">
    <location>
        <begin position="76"/>
        <end position="265"/>
    </location>
</feature>
<feature type="transmembrane region" description="Helical" evidence="7">
    <location>
        <begin position="12"/>
        <end position="33"/>
    </location>
</feature>
<dbReference type="InterPro" id="IPR000515">
    <property type="entry name" value="MetI-like"/>
</dbReference>
<dbReference type="PANTHER" id="PTHR43744">
    <property type="entry name" value="ABC TRANSPORTER PERMEASE PROTEIN MG189-RELATED-RELATED"/>
    <property type="match status" value="1"/>
</dbReference>
<sequence length="280" mass="30631" precursor="true">MIAQQSRFIKVLLTAIAILVTLTFLVPTVWMIASSLRPQSETFANASDISIWTFVPETWTFQHYVNALTGEFARALLNSLFIAVVSVVLGLGVAALAAFAISAMQVRGSGVVFAIIVISFLVPFEAIAVPLSASFREIGLHNTYVGLILPGLGHGLAIFYLRQFFDSLPKELTEAARMDGAHWWTILTQVYLPLSKSSLVGAGIILFMFQWQAYLWPLLVASRSDMLVGSIAVARMFGEYSTDYGTIFAGSVLLALVPAALLFFFQRQFTQSLATSGMKE</sequence>
<proteinExistence type="inferred from homology"/>
<keyword evidence="6 7" id="KW-0472">Membrane</keyword>
<dbReference type="GO" id="GO:0055085">
    <property type="term" value="P:transmembrane transport"/>
    <property type="evidence" value="ECO:0007669"/>
    <property type="project" value="InterPro"/>
</dbReference>
<keyword evidence="2 7" id="KW-0813">Transport</keyword>
<evidence type="ECO:0000256" key="5">
    <source>
        <dbReference type="ARBA" id="ARBA00022989"/>
    </source>
</evidence>
<keyword evidence="10" id="KW-1185">Reference proteome</keyword>
<dbReference type="Proteomes" id="UP000217209">
    <property type="component" value="Chromosome"/>
</dbReference>
<keyword evidence="3" id="KW-1003">Cell membrane</keyword>
<dbReference type="OrthoDB" id="2063054at2"/>
<accession>A0A1Q2HUA5</accession>
<keyword evidence="5 7" id="KW-1133">Transmembrane helix</keyword>
<dbReference type="KEGG" id="cgv:CGLAU_02215"/>
<feature type="transmembrane region" description="Helical" evidence="7">
    <location>
        <begin position="244"/>
        <end position="265"/>
    </location>
</feature>
<dbReference type="SUPFAM" id="SSF161098">
    <property type="entry name" value="MetI-like"/>
    <property type="match status" value="1"/>
</dbReference>
<evidence type="ECO:0000256" key="7">
    <source>
        <dbReference type="RuleBase" id="RU363032"/>
    </source>
</evidence>
<evidence type="ECO:0000256" key="3">
    <source>
        <dbReference type="ARBA" id="ARBA00022475"/>
    </source>
</evidence>
<dbReference type="RefSeq" id="WP_095659275.1">
    <property type="nucleotide sequence ID" value="NZ_CP019688.1"/>
</dbReference>
<dbReference type="InterPro" id="IPR035906">
    <property type="entry name" value="MetI-like_sf"/>
</dbReference>
<dbReference type="PANTHER" id="PTHR43744:SF8">
    <property type="entry name" value="SN-GLYCEROL-3-PHOSPHATE TRANSPORT SYSTEM PERMEASE PROTEIN UGPE"/>
    <property type="match status" value="1"/>
</dbReference>
<keyword evidence="4 7" id="KW-0812">Transmembrane</keyword>
<dbReference type="GO" id="GO:0005886">
    <property type="term" value="C:plasma membrane"/>
    <property type="evidence" value="ECO:0007669"/>
    <property type="project" value="UniProtKB-SubCell"/>
</dbReference>
<evidence type="ECO:0000256" key="2">
    <source>
        <dbReference type="ARBA" id="ARBA00022448"/>
    </source>
</evidence>
<dbReference type="EMBL" id="CP019688">
    <property type="protein sequence ID" value="AQQ14428.1"/>
    <property type="molecule type" value="Genomic_DNA"/>
</dbReference>
<feature type="transmembrane region" description="Helical" evidence="7">
    <location>
        <begin position="199"/>
        <end position="219"/>
    </location>
</feature>
<dbReference type="Pfam" id="PF00528">
    <property type="entry name" value="BPD_transp_1"/>
    <property type="match status" value="1"/>
</dbReference>
<dbReference type="PROSITE" id="PS50928">
    <property type="entry name" value="ABC_TM1"/>
    <property type="match status" value="1"/>
</dbReference>
<gene>
    <name evidence="9" type="primary">lacG2</name>
    <name evidence="9" type="ORF">CGLAU_02215</name>
</gene>
<dbReference type="Gene3D" id="1.10.3720.10">
    <property type="entry name" value="MetI-like"/>
    <property type="match status" value="1"/>
</dbReference>
<reference evidence="9 10" key="1">
    <citation type="submission" date="2016-12" db="EMBL/GenBank/DDBJ databases">
        <authorList>
            <person name="Song W.-J."/>
            <person name="Kurnit D.M."/>
        </authorList>
    </citation>
    <scope>NUCLEOTIDE SEQUENCE [LARGE SCALE GENOMIC DNA]</scope>
    <source>
        <strain evidence="9 10">DSM 30827</strain>
    </source>
</reference>
<dbReference type="CDD" id="cd06261">
    <property type="entry name" value="TM_PBP2"/>
    <property type="match status" value="1"/>
</dbReference>
<comment type="subcellular location">
    <subcellularLocation>
        <location evidence="1 7">Cell membrane</location>
        <topology evidence="1 7">Multi-pass membrane protein</topology>
    </subcellularLocation>
</comment>
<name>A0A1Q2HUA5_9CORY</name>
<evidence type="ECO:0000313" key="10">
    <source>
        <dbReference type="Proteomes" id="UP000217209"/>
    </source>
</evidence>
<protein>
    <submittedName>
        <fullName evidence="9">Lactose transport system permease protein LacG</fullName>
    </submittedName>
</protein>
<evidence type="ECO:0000256" key="6">
    <source>
        <dbReference type="ARBA" id="ARBA00023136"/>
    </source>
</evidence>
<evidence type="ECO:0000313" key="9">
    <source>
        <dbReference type="EMBL" id="AQQ14428.1"/>
    </source>
</evidence>
<evidence type="ECO:0000256" key="1">
    <source>
        <dbReference type="ARBA" id="ARBA00004651"/>
    </source>
</evidence>
<feature type="transmembrane region" description="Helical" evidence="7">
    <location>
        <begin position="143"/>
        <end position="161"/>
    </location>
</feature>
<feature type="transmembrane region" description="Helical" evidence="7">
    <location>
        <begin position="75"/>
        <end position="99"/>
    </location>
</feature>
<dbReference type="AlphaFoldDB" id="A0A1Q2HUA5"/>